<dbReference type="AlphaFoldDB" id="K1UI78"/>
<comment type="subcellular location">
    <subcellularLocation>
        <location evidence="1">Cell outer membrane</location>
    </subcellularLocation>
</comment>
<organism evidence="5">
    <name type="scientific">human gut metagenome</name>
    <dbReference type="NCBI Taxonomy" id="408170"/>
    <lineage>
        <taxon>unclassified sequences</taxon>
        <taxon>metagenomes</taxon>
        <taxon>organismal metagenomes</taxon>
    </lineage>
</organism>
<sequence length="276" mass="31974">MNIEERILSFYGGISKQINERISLEASVEAEQYHSPQWNKWHIYPTLNASWKANPGNILNLSFSSSSQFPSYWSTMSSIYYASTYMEIWGNPHLKPYSTYETNLMWTIKSRHTLIAFAEFQPNYSVQLPYQTTDHMAVIMKETNFDYNHTIGIRASTTFGIGNWMNGSVSATGIYRHDKSNDFFDLPFNRKHISAILAGNLSVQLSRSHHIHFILNPFYQSKAIQGLYDIKSVFLLIAMLRWASDNDKWSIVVKGSNIFNEGFYYKISTRQSRLSH</sequence>
<evidence type="ECO:0000256" key="2">
    <source>
        <dbReference type="ARBA" id="ARBA00023136"/>
    </source>
</evidence>
<dbReference type="Gene3D" id="2.40.170.20">
    <property type="entry name" value="TonB-dependent receptor, beta-barrel domain"/>
    <property type="match status" value="1"/>
</dbReference>
<gene>
    <name evidence="5" type="ORF">LEA_02160</name>
</gene>
<dbReference type="InterPro" id="IPR041700">
    <property type="entry name" value="OMP_b-brl_3"/>
</dbReference>
<protein>
    <submittedName>
        <fullName evidence="5">TonB-dependent receptor</fullName>
    </submittedName>
</protein>
<keyword evidence="5" id="KW-0675">Receptor</keyword>
<dbReference type="EMBL" id="AJWY01001493">
    <property type="protein sequence ID" value="EKC79709.1"/>
    <property type="molecule type" value="Genomic_DNA"/>
</dbReference>
<keyword evidence="3" id="KW-0998">Cell outer membrane</keyword>
<feature type="domain" description="Outer membrane protein beta-barrel" evidence="4">
    <location>
        <begin position="4"/>
        <end position="269"/>
    </location>
</feature>
<evidence type="ECO:0000256" key="3">
    <source>
        <dbReference type="ARBA" id="ARBA00023237"/>
    </source>
</evidence>
<dbReference type="GO" id="GO:0009279">
    <property type="term" value="C:cell outer membrane"/>
    <property type="evidence" value="ECO:0007669"/>
    <property type="project" value="UniProtKB-SubCell"/>
</dbReference>
<proteinExistence type="predicted"/>
<feature type="non-terminal residue" evidence="5">
    <location>
        <position position="276"/>
    </location>
</feature>
<reference evidence="5" key="1">
    <citation type="journal article" date="2013" name="Environ. Microbiol.">
        <title>Microbiota from the distal guts of lean and obese adolescents exhibit partial functional redundancy besides clear differences in community structure.</title>
        <authorList>
            <person name="Ferrer M."/>
            <person name="Ruiz A."/>
            <person name="Lanza F."/>
            <person name="Haange S.B."/>
            <person name="Oberbach A."/>
            <person name="Till H."/>
            <person name="Bargiela R."/>
            <person name="Campoy C."/>
            <person name="Segura M.T."/>
            <person name="Richter M."/>
            <person name="von Bergen M."/>
            <person name="Seifert J."/>
            <person name="Suarez A."/>
        </authorList>
    </citation>
    <scope>NUCLEOTIDE SEQUENCE</scope>
</reference>
<name>K1UI78_9ZZZZ</name>
<keyword evidence="2" id="KW-0472">Membrane</keyword>
<comment type="caution">
    <text evidence="5">The sequence shown here is derived from an EMBL/GenBank/DDBJ whole genome shotgun (WGS) entry which is preliminary data.</text>
</comment>
<accession>K1UI78</accession>
<dbReference type="InterPro" id="IPR036942">
    <property type="entry name" value="Beta-barrel_TonB_sf"/>
</dbReference>
<dbReference type="SUPFAM" id="SSF56935">
    <property type="entry name" value="Porins"/>
    <property type="match status" value="1"/>
</dbReference>
<dbReference type="Pfam" id="PF14905">
    <property type="entry name" value="OMP_b-brl_3"/>
    <property type="match status" value="1"/>
</dbReference>
<evidence type="ECO:0000256" key="1">
    <source>
        <dbReference type="ARBA" id="ARBA00004442"/>
    </source>
</evidence>
<evidence type="ECO:0000259" key="4">
    <source>
        <dbReference type="Pfam" id="PF14905"/>
    </source>
</evidence>
<evidence type="ECO:0000313" key="5">
    <source>
        <dbReference type="EMBL" id="EKC79709.1"/>
    </source>
</evidence>